<dbReference type="AlphaFoldDB" id="A0A2S3VRF6"/>
<sequence>MHFSHLAIKTKIILVSGLCLLGVIIGLVFFSIDHIRQTSYLVDESGTRSLKDGALRYLNAAAKQQADVIQERFVSGNVFTRTVASQIVVMRDQAMKDGLPGNVLRTHLFQLMQAQVNATPEILGIAVAFDKDKLDNTDSAAINAPDHAGNEVGRFAAYASSKENFTIPEADLIDDGDATKLWFNCPKKTQKTCVIEPYTYPLNGVPTLMSSIAMPIIDKGQVIGVISIDLTLESLQSLAIQASSSLYEGQSQVTFVSASGIIAGKSNAADALGKALKTVEPVRTTTTIEQARKDGSSVTETTSDGELMIAVPFSPVQGASPWQVIISVPEATLMAPAQELQQTLQQFNAEGIGKQIIIGSSVAIAGLTLMWLLAASISKPIIRVSAMLENIANGEGDLTRRLDFERRDEMGELVGWFNAFLDKLQPIIAQVSKAAGETRSTATLAAAVANETSTGMQQQLREVEQVATAAHEMSATSQDVAKNASMAAGAARDGDGATQSCKEIIEATTGSIQSLAKNMGNAMKEVHQLSDNSEKIGSVLDVIRSIAEQTNLLALNAAIEAARAGETGRGFAVVADEVRHLAKRTQDSVSEIQGVIENLQNGTRGVVNAMESQHRQADSSAEHALKAVIALARVSQSIEVINDMTIQIASAAEEQSAVSEEVNRNVSAIRDVTELLAAQARESASVSQSLNELANQQQTLMGNFKV</sequence>
<dbReference type="Proteomes" id="UP000237440">
    <property type="component" value="Unassembled WGS sequence"/>
</dbReference>
<keyword evidence="3" id="KW-0488">Methylation</keyword>
<dbReference type="GO" id="GO:0006935">
    <property type="term" value="P:chemotaxis"/>
    <property type="evidence" value="ECO:0007669"/>
    <property type="project" value="UniProtKB-KW"/>
</dbReference>
<dbReference type="Gene3D" id="1.10.287.950">
    <property type="entry name" value="Methyl-accepting chemotaxis protein"/>
    <property type="match status" value="1"/>
</dbReference>
<dbReference type="InterPro" id="IPR003660">
    <property type="entry name" value="HAMP_dom"/>
</dbReference>
<keyword evidence="7 11" id="KW-0472">Membrane</keyword>
<keyword evidence="6 11" id="KW-1133">Transmembrane helix</keyword>
<dbReference type="EMBL" id="MUJK01000003">
    <property type="protein sequence ID" value="POF42491.1"/>
    <property type="molecule type" value="Genomic_DNA"/>
</dbReference>
<dbReference type="Pfam" id="PF00672">
    <property type="entry name" value="HAMP"/>
    <property type="match status" value="1"/>
</dbReference>
<evidence type="ECO:0000256" key="2">
    <source>
        <dbReference type="ARBA" id="ARBA00022475"/>
    </source>
</evidence>
<dbReference type="CDD" id="cd12913">
    <property type="entry name" value="PDC1_MCP_like"/>
    <property type="match status" value="1"/>
</dbReference>
<dbReference type="GO" id="GO:0007165">
    <property type="term" value="P:signal transduction"/>
    <property type="evidence" value="ECO:0007669"/>
    <property type="project" value="UniProtKB-KW"/>
</dbReference>
<dbReference type="InterPro" id="IPR004089">
    <property type="entry name" value="MCPsignal_dom"/>
</dbReference>
<dbReference type="PANTHER" id="PTHR32089">
    <property type="entry name" value="METHYL-ACCEPTING CHEMOTAXIS PROTEIN MCPB"/>
    <property type="match status" value="1"/>
</dbReference>
<reference evidence="15" key="1">
    <citation type="submission" date="2017-02" db="EMBL/GenBank/DDBJ databases">
        <authorList>
            <person name="Furmanczyk E.M."/>
        </authorList>
    </citation>
    <scope>NUCLEOTIDE SEQUENCE [LARGE SCALE GENOMIC DNA]</scope>
    <source>
        <strain evidence="15">AP3_22</strain>
    </source>
</reference>
<dbReference type="SMART" id="SM00283">
    <property type="entry name" value="MA"/>
    <property type="match status" value="1"/>
</dbReference>
<dbReference type="CDD" id="cd06225">
    <property type="entry name" value="HAMP"/>
    <property type="match status" value="1"/>
</dbReference>
<feature type="transmembrane region" description="Helical" evidence="11">
    <location>
        <begin position="356"/>
        <end position="377"/>
    </location>
</feature>
<accession>A0A2S3VRF6</accession>
<dbReference type="PROSITE" id="PS50885">
    <property type="entry name" value="HAMP"/>
    <property type="match status" value="1"/>
</dbReference>
<protein>
    <submittedName>
        <fullName evidence="14">Chemotaxis protein</fullName>
    </submittedName>
</protein>
<keyword evidence="2" id="KW-1003">Cell membrane</keyword>
<evidence type="ECO:0000256" key="1">
    <source>
        <dbReference type="ARBA" id="ARBA00004651"/>
    </source>
</evidence>
<evidence type="ECO:0000256" key="6">
    <source>
        <dbReference type="ARBA" id="ARBA00022989"/>
    </source>
</evidence>
<keyword evidence="4" id="KW-0145">Chemotaxis</keyword>
<evidence type="ECO:0000256" key="4">
    <source>
        <dbReference type="ARBA" id="ARBA00022500"/>
    </source>
</evidence>
<evidence type="ECO:0000313" key="15">
    <source>
        <dbReference type="Proteomes" id="UP000237440"/>
    </source>
</evidence>
<dbReference type="PANTHER" id="PTHR32089:SF120">
    <property type="entry name" value="METHYL-ACCEPTING CHEMOTAXIS PROTEIN TLPQ"/>
    <property type="match status" value="1"/>
</dbReference>
<dbReference type="SMART" id="SM00304">
    <property type="entry name" value="HAMP"/>
    <property type="match status" value="1"/>
</dbReference>
<feature type="domain" description="HAMP" evidence="13">
    <location>
        <begin position="375"/>
        <end position="429"/>
    </location>
</feature>
<dbReference type="OrthoDB" id="2489132at2"/>
<comment type="caution">
    <text evidence="14">The sequence shown here is derived from an EMBL/GenBank/DDBJ whole genome shotgun (WGS) entry which is preliminary data.</text>
</comment>
<evidence type="ECO:0000256" key="8">
    <source>
        <dbReference type="ARBA" id="ARBA00023224"/>
    </source>
</evidence>
<name>A0A2S3VRF6_9PSED</name>
<feature type="domain" description="Methyl-accepting transducer" evidence="12">
    <location>
        <begin position="434"/>
        <end position="670"/>
    </location>
</feature>
<evidence type="ECO:0000256" key="7">
    <source>
        <dbReference type="ARBA" id="ARBA00023136"/>
    </source>
</evidence>
<evidence type="ECO:0000256" key="9">
    <source>
        <dbReference type="ARBA" id="ARBA00029447"/>
    </source>
</evidence>
<dbReference type="FunFam" id="1.10.287.950:FF:000001">
    <property type="entry name" value="Methyl-accepting chemotaxis sensory transducer"/>
    <property type="match status" value="1"/>
</dbReference>
<keyword evidence="8 10" id="KW-0807">Transducer</keyword>
<dbReference type="CDD" id="cd11386">
    <property type="entry name" value="MCP_signal"/>
    <property type="match status" value="1"/>
</dbReference>
<dbReference type="PROSITE" id="PS50111">
    <property type="entry name" value="CHEMOTAXIS_TRANSDUC_2"/>
    <property type="match status" value="1"/>
</dbReference>
<dbReference type="Pfam" id="PF22673">
    <property type="entry name" value="MCP-like_PDC_1"/>
    <property type="match status" value="1"/>
</dbReference>
<proteinExistence type="inferred from homology"/>
<keyword evidence="5 11" id="KW-0812">Transmembrane</keyword>
<gene>
    <name evidence="14" type="ORF">B0D71_13535</name>
</gene>
<evidence type="ECO:0000259" key="12">
    <source>
        <dbReference type="PROSITE" id="PS50111"/>
    </source>
</evidence>
<evidence type="ECO:0000256" key="10">
    <source>
        <dbReference type="PROSITE-ProRule" id="PRU00284"/>
    </source>
</evidence>
<comment type="similarity">
    <text evidence="9">Belongs to the methyl-accepting chemotaxis (MCP) protein family.</text>
</comment>
<organism evidence="14 15">
    <name type="scientific">Pseudomonas laurylsulfativorans</name>
    <dbReference type="NCBI Taxonomy" id="1943631"/>
    <lineage>
        <taxon>Bacteria</taxon>
        <taxon>Pseudomonadati</taxon>
        <taxon>Pseudomonadota</taxon>
        <taxon>Gammaproteobacteria</taxon>
        <taxon>Pseudomonadales</taxon>
        <taxon>Pseudomonadaceae</taxon>
        <taxon>Pseudomonas</taxon>
    </lineage>
</organism>
<dbReference type="SUPFAM" id="SSF58104">
    <property type="entry name" value="Methyl-accepting chemotaxis protein (MCP) signaling domain"/>
    <property type="match status" value="1"/>
</dbReference>
<evidence type="ECO:0000256" key="11">
    <source>
        <dbReference type="SAM" id="Phobius"/>
    </source>
</evidence>
<evidence type="ECO:0000256" key="5">
    <source>
        <dbReference type="ARBA" id="ARBA00022692"/>
    </source>
</evidence>
<keyword evidence="15" id="KW-1185">Reference proteome</keyword>
<dbReference type="Gene3D" id="3.30.450.20">
    <property type="entry name" value="PAS domain"/>
    <property type="match status" value="2"/>
</dbReference>
<feature type="transmembrane region" description="Helical" evidence="11">
    <location>
        <begin position="12"/>
        <end position="32"/>
    </location>
</feature>
<evidence type="ECO:0000259" key="13">
    <source>
        <dbReference type="PROSITE" id="PS50885"/>
    </source>
</evidence>
<comment type="subcellular location">
    <subcellularLocation>
        <location evidence="1">Cell membrane</location>
        <topology evidence="1">Multi-pass membrane protein</topology>
    </subcellularLocation>
</comment>
<dbReference type="GO" id="GO:0005886">
    <property type="term" value="C:plasma membrane"/>
    <property type="evidence" value="ECO:0007669"/>
    <property type="project" value="UniProtKB-SubCell"/>
</dbReference>
<evidence type="ECO:0000313" key="14">
    <source>
        <dbReference type="EMBL" id="POF42491.1"/>
    </source>
</evidence>
<dbReference type="Pfam" id="PF00015">
    <property type="entry name" value="MCPsignal"/>
    <property type="match status" value="1"/>
</dbReference>
<evidence type="ECO:0000256" key="3">
    <source>
        <dbReference type="ARBA" id="ARBA00022481"/>
    </source>
</evidence>